<gene>
    <name evidence="2" type="ORF">VCUG_01376</name>
</gene>
<dbReference type="InterPro" id="IPR016024">
    <property type="entry name" value="ARM-type_fold"/>
</dbReference>
<dbReference type="AlphaFoldDB" id="L2GUW5"/>
<dbReference type="OrthoDB" id="2195721at2759"/>
<sequence length="1170" mass="135239">MSLEDEILSKSCKERAHAISNLEKSWIADKSSYSNLIPTLLKEKNVVVLEQLIPSFKVLPYTADIAVFVIQNFKTPKLKPKVVDYLNCKKKQLDIQLLFGLLEDKNPRFVQCLLLYLIEYYNVQGLPTPEQIETIKKTLSNADASIRKCSVAMMQIFYGRDKTVDLSDLKPIIKKEIMEGTSASEKREVINNISESNTQKTHRVVTSTDSSFGCEVDKALNRNIKKEEERVIESEIPRDKIPDDKLRAFMENLEDKSWKIRLDALQQLQNSTYDLYTLTKEITRRLRDPNNMVFLLALNLVKDQHLAFEKEVLLQKLADKKLQERIKEANVIEVSKEDFSTQKNPEVLKMMIEILLYQKNKEFKTVVNQFSGSARKDLRDAVCEYADFCEGKVKTGNEQNTNTTNLNAAIDKTSVEPLTIIAHGSGIAKTAPNSPVKPITVSAKTGLQEDMVEDITRIDCEQNKNYKLPTTQEQQNVILRFTKRYAFTSEKDYKNKLEMMMKDEERLVHEQDLLSYVYSVKEHNKVINLQFLRILSEQSGIDVFLLCETFVRTFTDDRIFEQLLTILQTCDEKKTILYFLAFIRKHKKGKLFECAVKILRGIIKNCSVDLELFDSSRYMGKEKQLLAELRDAIGRNNHIIRENRQKQRFREAKIRETEKKDVVNEHLDEQKIEYAVVENDKSINSVATGAPEVKVEQKDVSNDPGSLSGNHEEGEFHIQNFQPFVQYSQRKKDGKDFENYFTEDIKTLFEARRIEASDFIIKHIFEEKECLCGRKESTDCCLRELISYFTACNYVLSSYEAEKLVQMIKDEKLLRTMERIYPKTKIMMLKNEMSNFKNHIGRSFRMREYNMSPLTKKNRIMADGNIKIGRLSIKNDTHIQGVPTFSLHNEVIRSRKLSSEKFDKKEGNSYYTITDKSFNDSLNIDGSLNDSPIRKDGVGSPALSTRKRSLESSPRSFQKYELFRKSFEKRLSTTTQNDCLISDLNKKDKSVLQTIYERAKNDIASLFYVANSLVTGLVSNLDEKIAIDILMLLSSDKSFLSELDYMTLKMLHSEIIKDIQDKGGDILINLCLNAPVPLLIKVYLNILNVNKEIILKLIWRNSKRKYASEYVEIINVYECFFSTNPVLDEMSFKIVQLHVCELVREVGEKVLELPTSGVLRKILCGMLEHT</sequence>
<dbReference type="SUPFAM" id="SSF48371">
    <property type="entry name" value="ARM repeat"/>
    <property type="match status" value="1"/>
</dbReference>
<feature type="region of interest" description="Disordered" evidence="1">
    <location>
        <begin position="693"/>
        <end position="712"/>
    </location>
</feature>
<feature type="region of interest" description="Disordered" evidence="1">
    <location>
        <begin position="930"/>
        <end position="950"/>
    </location>
</feature>
<keyword evidence="3" id="KW-1185">Reference proteome</keyword>
<dbReference type="InterPro" id="IPR011989">
    <property type="entry name" value="ARM-like"/>
</dbReference>
<dbReference type="HOGENOM" id="CLU_271377_0_0_1"/>
<evidence type="ECO:0000313" key="2">
    <source>
        <dbReference type="EMBL" id="ELA47103.1"/>
    </source>
</evidence>
<dbReference type="InParanoid" id="L2GUW5"/>
<evidence type="ECO:0000313" key="3">
    <source>
        <dbReference type="Proteomes" id="UP000011081"/>
    </source>
</evidence>
<dbReference type="STRING" id="948595.L2GUW5"/>
<dbReference type="Gene3D" id="1.25.10.10">
    <property type="entry name" value="Leucine-rich Repeat Variant"/>
    <property type="match status" value="2"/>
</dbReference>
<dbReference type="GeneID" id="19879254"/>
<dbReference type="EMBL" id="GL877424">
    <property type="protein sequence ID" value="ELA47103.1"/>
    <property type="molecule type" value="Genomic_DNA"/>
</dbReference>
<evidence type="ECO:0000256" key="1">
    <source>
        <dbReference type="SAM" id="MobiDB-lite"/>
    </source>
</evidence>
<dbReference type="RefSeq" id="XP_008074396.1">
    <property type="nucleotide sequence ID" value="XM_008076205.1"/>
</dbReference>
<accession>L2GUW5</accession>
<dbReference type="OMA" id="CETFVRT"/>
<protein>
    <submittedName>
        <fullName evidence="2">Uncharacterized protein</fullName>
    </submittedName>
</protein>
<organism evidence="2 3">
    <name type="scientific">Vavraia culicis (isolate floridensis)</name>
    <name type="common">Microsporidian parasite</name>
    <dbReference type="NCBI Taxonomy" id="948595"/>
    <lineage>
        <taxon>Eukaryota</taxon>
        <taxon>Fungi</taxon>
        <taxon>Fungi incertae sedis</taxon>
        <taxon>Microsporidia</taxon>
        <taxon>Pleistophoridae</taxon>
        <taxon>Vavraia</taxon>
    </lineage>
</organism>
<reference evidence="3" key="1">
    <citation type="submission" date="2011-03" db="EMBL/GenBank/DDBJ databases">
        <title>The genome sequence of Vavraia culicis strain floridensis.</title>
        <authorList>
            <consortium name="The Broad Institute Genome Sequencing Platform"/>
            <person name="Cuomo C."/>
            <person name="Becnel J."/>
            <person name="Sanscrainte N."/>
            <person name="Young S.K."/>
            <person name="Zeng Q."/>
            <person name="Gargeya S."/>
            <person name="Fitzgerald M."/>
            <person name="Haas B."/>
            <person name="Abouelleil A."/>
            <person name="Alvarado L."/>
            <person name="Arachchi H.M."/>
            <person name="Berlin A."/>
            <person name="Chapman S.B."/>
            <person name="Gearin G."/>
            <person name="Goldberg J."/>
            <person name="Griggs A."/>
            <person name="Gujja S."/>
            <person name="Hansen M."/>
            <person name="Heiman D."/>
            <person name="Howarth C."/>
            <person name="Larimer J."/>
            <person name="Lui A."/>
            <person name="MacDonald P.J.P."/>
            <person name="McCowen C."/>
            <person name="Montmayeur A."/>
            <person name="Murphy C."/>
            <person name="Neiman D."/>
            <person name="Pearson M."/>
            <person name="Priest M."/>
            <person name="Roberts A."/>
            <person name="Saif S."/>
            <person name="Shea T."/>
            <person name="Sisk P."/>
            <person name="Stolte C."/>
            <person name="Sykes S."/>
            <person name="Wortman J."/>
            <person name="Nusbaum C."/>
            <person name="Birren B."/>
        </authorList>
    </citation>
    <scope>NUCLEOTIDE SEQUENCE [LARGE SCALE GENOMIC DNA]</scope>
    <source>
        <strain evidence="3">floridensis</strain>
    </source>
</reference>
<dbReference type="VEuPathDB" id="MicrosporidiaDB:VCUG_01376"/>
<dbReference type="Proteomes" id="UP000011081">
    <property type="component" value="Unassembled WGS sequence"/>
</dbReference>
<proteinExistence type="predicted"/>
<name>L2GUW5_VAVCU</name>